<feature type="compositionally biased region" description="Acidic residues" evidence="1">
    <location>
        <begin position="496"/>
        <end position="507"/>
    </location>
</feature>
<feature type="compositionally biased region" description="Basic and acidic residues" evidence="1">
    <location>
        <begin position="483"/>
        <end position="495"/>
    </location>
</feature>
<sequence>MGDSSAVALGDEPTDLLSAKNGHVIIDSEAHVVPTLLEPPPARKPFSQPPPEILHLIFERTIPPYFMLDPSASFCLRSFFLQVLRQKKSLISVCWAWYHAALPFLYENVSIRRVYNLSALLRTLVDLPQVKEMIKTVDVYCHIPEAYGQHFQHQLEALFRLCPSIPSCNFQSRVPLTTSVYPAIANITRLSLPEGIPLHALLNILSLISPQIIYLAFHTPPQPPTPAANPPTPLPFPLPFPALQSLSIFLTAHTAHTIDALLLYHPWAMPALTHLILHIYTPLIDPVPIPTLTKFCTEHGARVRFLHLMLPWLTVSPIDIQPLLDACPALEHLALSPRNFLPMRHARVRWVDLWVIERGWRAARNSMEARVRAGLCALERVRVLPVYLGNETDAYAAEMPLLLPPWIVRDNKDVFECLFLGIGVRHQVGKVRYVQPELGEDMDEDDEDGEYVPSSSDSESESESESGSSSDDFTESDEDGEQEQERERDTDRDLSEELGDQNDIDALETDFSWLDHHICKQ</sequence>
<dbReference type="HOGENOM" id="CLU_030668_0_0_1"/>
<dbReference type="OrthoDB" id="3258555at2759"/>
<name>A0A067T7K6_GALM3</name>
<evidence type="ECO:0000256" key="1">
    <source>
        <dbReference type="SAM" id="MobiDB-lite"/>
    </source>
</evidence>
<dbReference type="EMBL" id="KL142373">
    <property type="protein sequence ID" value="KDR79121.1"/>
    <property type="molecule type" value="Genomic_DNA"/>
</dbReference>
<feature type="compositionally biased region" description="Acidic residues" evidence="1">
    <location>
        <begin position="438"/>
        <end position="450"/>
    </location>
</feature>
<reference evidence="3" key="1">
    <citation type="journal article" date="2014" name="Proc. Natl. Acad. Sci. U.S.A.">
        <title>Extensive sampling of basidiomycete genomes demonstrates inadequacy of the white-rot/brown-rot paradigm for wood decay fungi.</title>
        <authorList>
            <person name="Riley R."/>
            <person name="Salamov A.A."/>
            <person name="Brown D.W."/>
            <person name="Nagy L.G."/>
            <person name="Floudas D."/>
            <person name="Held B.W."/>
            <person name="Levasseur A."/>
            <person name="Lombard V."/>
            <person name="Morin E."/>
            <person name="Otillar R."/>
            <person name="Lindquist E.A."/>
            <person name="Sun H."/>
            <person name="LaButti K.M."/>
            <person name="Schmutz J."/>
            <person name="Jabbour D."/>
            <person name="Luo H."/>
            <person name="Baker S.E."/>
            <person name="Pisabarro A.G."/>
            <person name="Walton J.D."/>
            <person name="Blanchette R.A."/>
            <person name="Henrissat B."/>
            <person name="Martin F."/>
            <person name="Cullen D."/>
            <person name="Hibbett D.S."/>
            <person name="Grigoriev I.V."/>
        </authorList>
    </citation>
    <scope>NUCLEOTIDE SEQUENCE [LARGE SCALE GENOMIC DNA]</scope>
    <source>
        <strain evidence="3">CBS 339.88</strain>
    </source>
</reference>
<dbReference type="Proteomes" id="UP000027222">
    <property type="component" value="Unassembled WGS sequence"/>
</dbReference>
<feature type="compositionally biased region" description="Acidic residues" evidence="1">
    <location>
        <begin position="472"/>
        <end position="482"/>
    </location>
</feature>
<dbReference type="STRING" id="685588.A0A067T7K6"/>
<feature type="region of interest" description="Disordered" evidence="1">
    <location>
        <begin position="437"/>
        <end position="507"/>
    </location>
</feature>
<organism evidence="2 3">
    <name type="scientific">Galerina marginata (strain CBS 339.88)</name>
    <dbReference type="NCBI Taxonomy" id="685588"/>
    <lineage>
        <taxon>Eukaryota</taxon>
        <taxon>Fungi</taxon>
        <taxon>Dikarya</taxon>
        <taxon>Basidiomycota</taxon>
        <taxon>Agaricomycotina</taxon>
        <taxon>Agaricomycetes</taxon>
        <taxon>Agaricomycetidae</taxon>
        <taxon>Agaricales</taxon>
        <taxon>Agaricineae</taxon>
        <taxon>Strophariaceae</taxon>
        <taxon>Galerina</taxon>
    </lineage>
</organism>
<keyword evidence="3" id="KW-1185">Reference proteome</keyword>
<protein>
    <submittedName>
        <fullName evidence="2">Uncharacterized protein</fullName>
    </submittedName>
</protein>
<proteinExistence type="predicted"/>
<accession>A0A067T7K6</accession>
<evidence type="ECO:0000313" key="2">
    <source>
        <dbReference type="EMBL" id="KDR79121.1"/>
    </source>
</evidence>
<evidence type="ECO:0000313" key="3">
    <source>
        <dbReference type="Proteomes" id="UP000027222"/>
    </source>
</evidence>
<dbReference type="AlphaFoldDB" id="A0A067T7K6"/>
<gene>
    <name evidence="2" type="ORF">GALMADRAFT_242993</name>
</gene>